<dbReference type="Gene3D" id="2.130.10.10">
    <property type="entry name" value="YVTN repeat-like/Quinoprotein amine dehydrogenase"/>
    <property type="match status" value="2"/>
</dbReference>
<comment type="similarity">
    <text evidence="1">Belongs to the WD repeat G protein beta family. Ribosomal protein RACK1 subfamily.</text>
</comment>
<name>A0A9Q3KBJ1_9BASI</name>
<gene>
    <name evidence="5" type="ORF">O181_117859</name>
</gene>
<dbReference type="InterPro" id="IPR045223">
    <property type="entry name" value="RACK1-like"/>
</dbReference>
<dbReference type="InterPro" id="IPR001680">
    <property type="entry name" value="WD40_rpt"/>
</dbReference>
<dbReference type="PROSITE" id="PS00678">
    <property type="entry name" value="WD_REPEATS_1"/>
    <property type="match status" value="1"/>
</dbReference>
<evidence type="ECO:0000313" key="5">
    <source>
        <dbReference type="EMBL" id="MBW0578144.1"/>
    </source>
</evidence>
<dbReference type="InterPro" id="IPR020472">
    <property type="entry name" value="WD40_PAC1"/>
</dbReference>
<evidence type="ECO:0000256" key="3">
    <source>
        <dbReference type="ARBA" id="ARBA00022737"/>
    </source>
</evidence>
<feature type="repeat" description="WD" evidence="4">
    <location>
        <begin position="28"/>
        <end position="60"/>
    </location>
</feature>
<dbReference type="Proteomes" id="UP000765509">
    <property type="component" value="Unassembled WGS sequence"/>
</dbReference>
<evidence type="ECO:0000256" key="1">
    <source>
        <dbReference type="ARBA" id="ARBA00007253"/>
    </source>
</evidence>
<reference evidence="5" key="1">
    <citation type="submission" date="2021-03" db="EMBL/GenBank/DDBJ databases">
        <title>Draft genome sequence of rust myrtle Austropuccinia psidii MF-1, a brazilian biotype.</title>
        <authorList>
            <person name="Quecine M.C."/>
            <person name="Pachon D.M.R."/>
            <person name="Bonatelli M.L."/>
            <person name="Correr F.H."/>
            <person name="Franceschini L.M."/>
            <person name="Leite T.F."/>
            <person name="Margarido G.R.A."/>
            <person name="Almeida C.A."/>
            <person name="Ferrarezi J.A."/>
            <person name="Labate C.A."/>
        </authorList>
    </citation>
    <scope>NUCLEOTIDE SEQUENCE</scope>
    <source>
        <strain evidence="5">MF-1</strain>
    </source>
</reference>
<dbReference type="PRINTS" id="PR00320">
    <property type="entry name" value="GPROTEINBRPT"/>
</dbReference>
<dbReference type="InterPro" id="IPR036322">
    <property type="entry name" value="WD40_repeat_dom_sf"/>
</dbReference>
<dbReference type="InterPro" id="IPR019775">
    <property type="entry name" value="WD40_repeat_CS"/>
</dbReference>
<evidence type="ECO:0008006" key="7">
    <source>
        <dbReference type="Google" id="ProtNLM"/>
    </source>
</evidence>
<keyword evidence="3" id="KW-0677">Repeat</keyword>
<dbReference type="PROSITE" id="PS50294">
    <property type="entry name" value="WD_REPEATS_REGION"/>
    <property type="match status" value="2"/>
</dbReference>
<dbReference type="SMART" id="SM00320">
    <property type="entry name" value="WD40"/>
    <property type="match status" value="2"/>
</dbReference>
<dbReference type="SUPFAM" id="SSF50978">
    <property type="entry name" value="WD40 repeat-like"/>
    <property type="match status" value="1"/>
</dbReference>
<dbReference type="EMBL" id="AVOT02102187">
    <property type="protein sequence ID" value="MBW0578144.1"/>
    <property type="molecule type" value="Genomic_DNA"/>
</dbReference>
<accession>A0A9Q3KBJ1</accession>
<keyword evidence="6" id="KW-1185">Reference proteome</keyword>
<proteinExistence type="inferred from homology"/>
<evidence type="ECO:0000313" key="6">
    <source>
        <dbReference type="Proteomes" id="UP000765509"/>
    </source>
</evidence>
<keyword evidence="2 4" id="KW-0853">WD repeat</keyword>
<dbReference type="InterPro" id="IPR015943">
    <property type="entry name" value="WD40/YVTN_repeat-like_dom_sf"/>
</dbReference>
<organism evidence="5 6">
    <name type="scientific">Austropuccinia psidii MF-1</name>
    <dbReference type="NCBI Taxonomy" id="1389203"/>
    <lineage>
        <taxon>Eukaryota</taxon>
        <taxon>Fungi</taxon>
        <taxon>Dikarya</taxon>
        <taxon>Basidiomycota</taxon>
        <taxon>Pucciniomycotina</taxon>
        <taxon>Pucciniomycetes</taxon>
        <taxon>Pucciniales</taxon>
        <taxon>Sphaerophragmiaceae</taxon>
        <taxon>Austropuccinia</taxon>
    </lineage>
</organism>
<dbReference type="PROSITE" id="PS50082">
    <property type="entry name" value="WD_REPEATS_2"/>
    <property type="match status" value="2"/>
</dbReference>
<dbReference type="GO" id="GO:0043022">
    <property type="term" value="F:ribosome binding"/>
    <property type="evidence" value="ECO:0007669"/>
    <property type="project" value="InterPro"/>
</dbReference>
<sequence>MSKSLLFKVEKMTLRLWDLNTGLTTRHFFGHTKDVLSVSLSVDNRQIVSGSRDPTIKIWNTLGECKFEIKDEGHNGWVSCVRISPNPMNRVNVHAGYLNTVTISPNGYLCASGGKDSITMLWDLNEASFIKIFDLENKSIVDELKPDNTDIASKIVKITPTRIPSNHRKGLITPETASEASDTLGLLHSTETAASQRVLGNTFTQKKPPDALVAIKEV</sequence>
<evidence type="ECO:0000256" key="4">
    <source>
        <dbReference type="PROSITE-ProRule" id="PRU00221"/>
    </source>
</evidence>
<dbReference type="PANTHER" id="PTHR19868">
    <property type="entry name" value="RECEPTOR FOR ACTIVATED PROTEIN KINASE C RACK1"/>
    <property type="match status" value="1"/>
</dbReference>
<dbReference type="Pfam" id="PF00400">
    <property type="entry name" value="WD40"/>
    <property type="match status" value="2"/>
</dbReference>
<dbReference type="GO" id="GO:0045182">
    <property type="term" value="F:translation regulator activity"/>
    <property type="evidence" value="ECO:0007669"/>
    <property type="project" value="InterPro"/>
</dbReference>
<protein>
    <recommendedName>
        <fullName evidence="7">Guanine nucleotide-binding protein subunit beta-like protein</fullName>
    </recommendedName>
</protein>
<dbReference type="AlphaFoldDB" id="A0A9Q3KBJ1"/>
<dbReference type="OrthoDB" id="7875889at2759"/>
<feature type="repeat" description="WD" evidence="4">
    <location>
        <begin position="91"/>
        <end position="132"/>
    </location>
</feature>
<evidence type="ECO:0000256" key="2">
    <source>
        <dbReference type="ARBA" id="ARBA00022574"/>
    </source>
</evidence>
<comment type="caution">
    <text evidence="5">The sequence shown here is derived from an EMBL/GenBank/DDBJ whole genome shotgun (WGS) entry which is preliminary data.</text>
</comment>